<dbReference type="EMBL" id="CP000867">
    <property type="protein sequence ID" value="ABX02096.1"/>
    <property type="molecule type" value="Genomic_DNA"/>
</dbReference>
<dbReference type="AlphaFoldDB" id="A9A9S3"/>
<protein>
    <submittedName>
        <fullName evidence="1">Uncharacterized protein</fullName>
    </submittedName>
</protein>
<dbReference type="HOGENOM" id="CLU_200897_0_0_2"/>
<dbReference type="STRING" id="444158.MmarC6_1283"/>
<evidence type="ECO:0000313" key="1">
    <source>
        <dbReference type="EMBL" id="ABX02096.1"/>
    </source>
</evidence>
<dbReference type="eggNOG" id="arCOG05041">
    <property type="taxonomic scope" value="Archaea"/>
</dbReference>
<reference evidence="1" key="1">
    <citation type="submission" date="2007-10" db="EMBL/GenBank/DDBJ databases">
        <title>Complete sequence of Methanococcus maripaludis C6.</title>
        <authorList>
            <consortium name="US DOE Joint Genome Institute"/>
            <person name="Copeland A."/>
            <person name="Lucas S."/>
            <person name="Lapidus A."/>
            <person name="Barry K."/>
            <person name="Glavina del Rio T."/>
            <person name="Dalin E."/>
            <person name="Tice H."/>
            <person name="Pitluck S."/>
            <person name="Clum A."/>
            <person name="Schmutz J."/>
            <person name="Larimer F."/>
            <person name="Land M."/>
            <person name="Hauser L."/>
            <person name="Kyrpides N."/>
            <person name="Mikhailova N."/>
            <person name="Sieprawska-Lupa M."/>
            <person name="Whitman W.B."/>
            <person name="Richardson P."/>
        </authorList>
    </citation>
    <scope>NUCLEOTIDE SEQUENCE [LARGE SCALE GENOMIC DNA]</scope>
    <source>
        <strain evidence="1">C6</strain>
    </source>
</reference>
<proteinExistence type="predicted"/>
<dbReference type="KEGG" id="mmx:MmarC6_1283"/>
<sequence>MVINISCFELYYYQGGNVITWNLQCPKCNKRMTYQADVCICKALEVEIPNCESCNIKMEVDVSGLRGRRRVKK</sequence>
<gene>
    <name evidence="1" type="ordered locus">MmarC6_1283</name>
</gene>
<accession>A9A9S3</accession>
<organism evidence="1">
    <name type="scientific">Methanococcus maripaludis (strain C6 / ATCC BAA-1332)</name>
    <dbReference type="NCBI Taxonomy" id="444158"/>
    <lineage>
        <taxon>Archaea</taxon>
        <taxon>Methanobacteriati</taxon>
        <taxon>Methanobacteriota</taxon>
        <taxon>Methanomada group</taxon>
        <taxon>Methanococci</taxon>
        <taxon>Methanococcales</taxon>
        <taxon>Methanococcaceae</taxon>
        <taxon>Methanococcus</taxon>
    </lineage>
</organism>
<name>A9A9S3_METM6</name>